<dbReference type="Pfam" id="PF17248">
    <property type="entry name" value="DUF5317"/>
    <property type="match status" value="1"/>
</dbReference>
<feature type="transmembrane region" description="Helical" evidence="1">
    <location>
        <begin position="155"/>
        <end position="173"/>
    </location>
</feature>
<organism evidence="2 3">
    <name type="scientific">Fonticella tunisiensis</name>
    <dbReference type="NCBI Taxonomy" id="1096341"/>
    <lineage>
        <taxon>Bacteria</taxon>
        <taxon>Bacillati</taxon>
        <taxon>Bacillota</taxon>
        <taxon>Clostridia</taxon>
        <taxon>Eubacteriales</taxon>
        <taxon>Clostridiaceae</taxon>
        <taxon>Fonticella</taxon>
    </lineage>
</organism>
<proteinExistence type="predicted"/>
<protein>
    <recommendedName>
        <fullName evidence="4">DUF5317 domain-containing protein</fullName>
    </recommendedName>
</protein>
<gene>
    <name evidence="2" type="ORF">EDD71_1213</name>
</gene>
<keyword evidence="1" id="KW-0812">Transmembrane</keyword>
<evidence type="ECO:0008006" key="4">
    <source>
        <dbReference type="Google" id="ProtNLM"/>
    </source>
</evidence>
<evidence type="ECO:0000313" key="3">
    <source>
        <dbReference type="Proteomes" id="UP000295325"/>
    </source>
</evidence>
<name>A0A4R7KCK9_9CLOT</name>
<evidence type="ECO:0000256" key="1">
    <source>
        <dbReference type="SAM" id="Phobius"/>
    </source>
</evidence>
<dbReference type="OrthoDB" id="37447at2"/>
<dbReference type="EMBL" id="SOAZ01000021">
    <property type="protein sequence ID" value="TDT51079.1"/>
    <property type="molecule type" value="Genomic_DNA"/>
</dbReference>
<feature type="transmembrane region" description="Helical" evidence="1">
    <location>
        <begin position="82"/>
        <end position="99"/>
    </location>
</feature>
<feature type="transmembrane region" description="Helical" evidence="1">
    <location>
        <begin position="30"/>
        <end position="52"/>
    </location>
</feature>
<reference evidence="2 3" key="1">
    <citation type="submission" date="2019-03" db="EMBL/GenBank/DDBJ databases">
        <title>Genomic Encyclopedia of Type Strains, Phase IV (KMG-IV): sequencing the most valuable type-strain genomes for metagenomic binning, comparative biology and taxonomic classification.</title>
        <authorList>
            <person name="Goeker M."/>
        </authorList>
    </citation>
    <scope>NUCLEOTIDE SEQUENCE [LARGE SCALE GENOMIC DNA]</scope>
    <source>
        <strain evidence="2 3">DSM 24455</strain>
    </source>
</reference>
<dbReference type="AlphaFoldDB" id="A0A4R7KCK9"/>
<feature type="transmembrane region" description="Helical" evidence="1">
    <location>
        <begin position="58"/>
        <end position="75"/>
    </location>
</feature>
<accession>A0A4R7KCK9</accession>
<dbReference type="RefSeq" id="WP_133628810.1">
    <property type="nucleotide sequence ID" value="NZ_SOAZ01000021.1"/>
</dbReference>
<keyword evidence="1" id="KW-0472">Membrane</keyword>
<comment type="caution">
    <text evidence="2">The sequence shown here is derived from an EMBL/GenBank/DDBJ whole genome shotgun (WGS) entry which is preliminary data.</text>
</comment>
<evidence type="ECO:0000313" key="2">
    <source>
        <dbReference type="EMBL" id="TDT51079.1"/>
    </source>
</evidence>
<sequence length="183" mass="20822">MFIEVFIFSIILGFILKGNIKNFDVSKIKSIYLVFIAFSIEFIIVMLIRNHVVARGTLTYIFDLLMYLILFLFIYLNRQNKYIVLMGIGFLLNALPIFLNGGAMPVDAKATVIAGLFPSIEEAKISSEGLYTIINSNTKLWFLGDIFPKTILRNYVFSIGDVVLCIGLMLFIVSEMTRNHAER</sequence>
<dbReference type="Proteomes" id="UP000295325">
    <property type="component" value="Unassembled WGS sequence"/>
</dbReference>
<keyword evidence="3" id="KW-1185">Reference proteome</keyword>
<feature type="transmembrane region" description="Helical" evidence="1">
    <location>
        <begin position="6"/>
        <end position="23"/>
    </location>
</feature>
<keyword evidence="1" id="KW-1133">Transmembrane helix</keyword>
<dbReference type="InterPro" id="IPR035168">
    <property type="entry name" value="DUF5317"/>
</dbReference>